<gene>
    <name evidence="1" type="ORF">DSCA_07220</name>
</gene>
<dbReference type="EMBL" id="AP021874">
    <property type="protein sequence ID" value="BBO66792.1"/>
    <property type="molecule type" value="Genomic_DNA"/>
</dbReference>
<protein>
    <submittedName>
        <fullName evidence="1">Uncharacterized protein</fullName>
    </submittedName>
</protein>
<reference evidence="1 2" key="1">
    <citation type="submission" date="2019-11" db="EMBL/GenBank/DDBJ databases">
        <title>Comparative genomics of hydrocarbon-degrading Desulfosarcina strains.</title>
        <authorList>
            <person name="Watanabe M."/>
            <person name="Kojima H."/>
            <person name="Fukui M."/>
        </authorList>
    </citation>
    <scope>NUCLEOTIDE SEQUENCE [LARGE SCALE GENOMIC DNA]</scope>
    <source>
        <strain evidence="1 2">PL12</strain>
    </source>
</reference>
<evidence type="ECO:0000313" key="1">
    <source>
        <dbReference type="EMBL" id="BBO66792.1"/>
    </source>
</evidence>
<dbReference type="KEGG" id="dalk:DSCA_07220"/>
<evidence type="ECO:0000313" key="2">
    <source>
        <dbReference type="Proteomes" id="UP000427906"/>
    </source>
</evidence>
<dbReference type="AlphaFoldDB" id="A0A5K7YBL7"/>
<keyword evidence="2" id="KW-1185">Reference proteome</keyword>
<accession>A0A5K7YBL7</accession>
<proteinExistence type="predicted"/>
<sequence length="103" mass="11575">MGIDVPENHQLVVLEKKIGSRLAVGNFAEKAIYFHGRLSCVFSNAFHGMRMDGIGWLANRFGIVCSYRFGDILVKKTIPTGDSSRPRFAAVLPKGLKYWKFII</sequence>
<organism evidence="1 2">
    <name type="scientific">Desulfosarcina alkanivorans</name>
    <dbReference type="NCBI Taxonomy" id="571177"/>
    <lineage>
        <taxon>Bacteria</taxon>
        <taxon>Pseudomonadati</taxon>
        <taxon>Thermodesulfobacteriota</taxon>
        <taxon>Desulfobacteria</taxon>
        <taxon>Desulfobacterales</taxon>
        <taxon>Desulfosarcinaceae</taxon>
        <taxon>Desulfosarcina</taxon>
    </lineage>
</organism>
<name>A0A5K7YBL7_9BACT</name>
<dbReference type="Proteomes" id="UP000427906">
    <property type="component" value="Chromosome"/>
</dbReference>